<dbReference type="PANTHER" id="PTHR42776">
    <property type="entry name" value="SERINE PEPTIDASE S9 FAMILY MEMBER"/>
    <property type="match status" value="1"/>
</dbReference>
<dbReference type="AlphaFoldDB" id="A0A2U0SCU7"/>
<comment type="caution">
    <text evidence="10">The sequence shown here is derived from an EMBL/GenBank/DDBJ whole genome shotgun (WGS) entry which is preliminary data.</text>
</comment>
<evidence type="ECO:0000256" key="3">
    <source>
        <dbReference type="ARBA" id="ARBA00022990"/>
    </source>
</evidence>
<evidence type="ECO:0000259" key="8">
    <source>
        <dbReference type="Pfam" id="PF00326"/>
    </source>
</evidence>
<dbReference type="OrthoDB" id="1094230at2"/>
<evidence type="ECO:0000313" key="11">
    <source>
        <dbReference type="Proteomes" id="UP000245890"/>
    </source>
</evidence>
<keyword evidence="2" id="KW-0645">Protease</keyword>
<proteinExistence type="predicted"/>
<reference evidence="10 11" key="1">
    <citation type="submission" date="2018-05" db="EMBL/GenBank/DDBJ databases">
        <title>Description of Sphingomonas pokkalii sp nov, isolated from the rhizosphere of saline tolerant pokkali rice and its draft genome analysis.</title>
        <authorList>
            <person name="Menon R."/>
            <person name="Kumari S."/>
            <person name="Rameshkumar N."/>
        </authorList>
    </citation>
    <scope>NUCLEOTIDE SEQUENCE [LARGE SCALE GENOMIC DNA]</scope>
    <source>
        <strain evidence="10 11">L3B27</strain>
    </source>
</reference>
<keyword evidence="3" id="KW-0007">Acetylation</keyword>
<sequence length="698" mass="74796">MSRHFVPARRFLLPALLMGTALFAAAAAPAEPDHRPAIARLLALPMAVGLVGASDQPVFAWVELRAGVRNIWLSSSREQAPRRLTDRTIDDGVDLHSLALSRDGTSIAWVQGGDAEFPDLPPPNSGHAAKGGSQTIWVRATAEGAVARSLGEGHLPVFSPDGRSIAFVAGGTLLLASVAEGGPATLAQLPGTIEYLSWSPDGKRLLFVSRRGDHGLVALFDLASGALRYPDPAMTQDVSPIFSPDGRSIAFVRSTPPPFGATGTEASYWSIRVVDLATGQARTAWQAAVGAGGDYYGTRTANLFWSADDRLLFPSEASGWVHVLAVPAKGGAAIDLTPGEAEVENFTLSADRRTLIFAGNHGDLERRHVWQRPLAGGSVRQWTAGNGIEGFPTVAGGMLAVVASDVRRPPHVALLPRAGRLVPLETDGDPAETRNFVVPEPVRFTTADGVTVHATLFRAQGGGNRPHPALIFLHGGPRRQMLPAFHLMPYYANAYLLNQHLAMDGFDVLAINYRSGTGYGRAFREAAETGREGASEYRDVLAAARWLAARGDVDPHRIGLWGGSWGGYLTALGLARDSGTFAAGVDLHGVHDLVRAPPPMLPPAAQERWRETAWQSSPVAALDRWRSPVLLVHGDDDHNVDFAQSVRLAQALTARGVPLETLMLPDERHEFFRYQSWVEAYAAAEGFLVRTLGSSAPQ</sequence>
<dbReference type="EMBL" id="QENQ01000001">
    <property type="protein sequence ID" value="PVX29202.1"/>
    <property type="molecule type" value="Genomic_DNA"/>
</dbReference>
<protein>
    <recommendedName>
        <fullName evidence="5">Acyl-peptide hydrolase</fullName>
    </recommendedName>
    <alternativeName>
        <fullName evidence="4">Acylaminoacyl-peptidase</fullName>
    </alternativeName>
</protein>
<dbReference type="Gene3D" id="3.40.50.1820">
    <property type="entry name" value="alpha/beta hydrolase"/>
    <property type="match status" value="1"/>
</dbReference>
<keyword evidence="1" id="KW-0378">Hydrolase</keyword>
<dbReference type="PROSITE" id="PS00708">
    <property type="entry name" value="PRO_ENDOPEP_SER"/>
    <property type="match status" value="1"/>
</dbReference>
<dbReference type="InterPro" id="IPR029058">
    <property type="entry name" value="AB_hydrolase_fold"/>
</dbReference>
<dbReference type="InterPro" id="IPR011042">
    <property type="entry name" value="6-blade_b-propeller_TolB-like"/>
</dbReference>
<dbReference type="Pfam" id="PF00930">
    <property type="entry name" value="DPPIV_N"/>
    <property type="match status" value="1"/>
</dbReference>
<dbReference type="InterPro" id="IPR011659">
    <property type="entry name" value="WD40"/>
</dbReference>
<dbReference type="RefSeq" id="WP_116468641.1">
    <property type="nucleotide sequence ID" value="NZ_QENQ01000001.1"/>
</dbReference>
<dbReference type="GO" id="GO:0004252">
    <property type="term" value="F:serine-type endopeptidase activity"/>
    <property type="evidence" value="ECO:0007669"/>
    <property type="project" value="InterPro"/>
</dbReference>
<dbReference type="PANTHER" id="PTHR42776:SF27">
    <property type="entry name" value="DIPEPTIDYL PEPTIDASE FAMILY MEMBER 6"/>
    <property type="match status" value="1"/>
</dbReference>
<dbReference type="Proteomes" id="UP000245890">
    <property type="component" value="Unassembled WGS sequence"/>
</dbReference>
<keyword evidence="7" id="KW-0732">Signal</keyword>
<dbReference type="Pfam" id="PF07676">
    <property type="entry name" value="PD40"/>
    <property type="match status" value="3"/>
</dbReference>
<dbReference type="InterPro" id="IPR001375">
    <property type="entry name" value="Peptidase_S9_cat"/>
</dbReference>
<evidence type="ECO:0000313" key="10">
    <source>
        <dbReference type="EMBL" id="PVX29202.1"/>
    </source>
</evidence>
<dbReference type="SUPFAM" id="SSF82171">
    <property type="entry name" value="DPP6 N-terminal domain-like"/>
    <property type="match status" value="1"/>
</dbReference>
<evidence type="ECO:0000256" key="4">
    <source>
        <dbReference type="ARBA" id="ARBA00032284"/>
    </source>
</evidence>
<name>A0A2U0SCU7_9SPHN</name>
<evidence type="ECO:0000256" key="5">
    <source>
        <dbReference type="ARBA" id="ARBA00032596"/>
    </source>
</evidence>
<dbReference type="Pfam" id="PF00326">
    <property type="entry name" value="Peptidase_S9"/>
    <property type="match status" value="1"/>
</dbReference>
<feature type="chain" id="PRO_5015562636" description="Acyl-peptide hydrolase" evidence="7">
    <location>
        <begin position="27"/>
        <end position="698"/>
    </location>
</feature>
<keyword evidence="2" id="KW-0720">Serine protease</keyword>
<evidence type="ECO:0000259" key="9">
    <source>
        <dbReference type="Pfam" id="PF00930"/>
    </source>
</evidence>
<evidence type="ECO:0000256" key="7">
    <source>
        <dbReference type="SAM" id="SignalP"/>
    </source>
</evidence>
<accession>A0A2U0SCU7</accession>
<dbReference type="Gene3D" id="2.120.10.30">
    <property type="entry name" value="TolB, C-terminal domain"/>
    <property type="match status" value="1"/>
</dbReference>
<evidence type="ECO:0000256" key="6">
    <source>
        <dbReference type="ARBA" id="ARBA00045885"/>
    </source>
</evidence>
<comment type="function">
    <text evidence="6">This enzyme catalyzes the hydrolysis of the N-terminal peptide bond of an N-acetylated peptide to generate an N-acetylated amino acid and a peptide with a free N-terminus. It preferentially cleaves off Ac-Ala, Ac-Met and Ac-Ser. Also, involved in the degradation of oxidized and glycated proteins.</text>
</comment>
<keyword evidence="11" id="KW-1185">Reference proteome</keyword>
<organism evidence="10 11">
    <name type="scientific">Sphingomonas pokkalii</name>
    <dbReference type="NCBI Taxonomy" id="2175090"/>
    <lineage>
        <taxon>Bacteria</taxon>
        <taxon>Pseudomonadati</taxon>
        <taxon>Pseudomonadota</taxon>
        <taxon>Alphaproteobacteria</taxon>
        <taxon>Sphingomonadales</taxon>
        <taxon>Sphingomonadaceae</taxon>
        <taxon>Sphingomonas</taxon>
    </lineage>
</organism>
<dbReference type="SUPFAM" id="SSF53474">
    <property type="entry name" value="alpha/beta-Hydrolases"/>
    <property type="match status" value="1"/>
</dbReference>
<feature type="domain" description="Dipeptidylpeptidase IV N-terminal" evidence="9">
    <location>
        <begin position="271"/>
        <end position="383"/>
    </location>
</feature>
<evidence type="ECO:0000256" key="1">
    <source>
        <dbReference type="ARBA" id="ARBA00022801"/>
    </source>
</evidence>
<dbReference type="InterPro" id="IPR002469">
    <property type="entry name" value="Peptidase_S9B_N"/>
</dbReference>
<gene>
    <name evidence="10" type="ORF">DD559_07560</name>
</gene>
<dbReference type="InterPro" id="IPR002471">
    <property type="entry name" value="Pept_S9_AS"/>
</dbReference>
<feature type="signal peptide" evidence="7">
    <location>
        <begin position="1"/>
        <end position="26"/>
    </location>
</feature>
<dbReference type="GO" id="GO:0006508">
    <property type="term" value="P:proteolysis"/>
    <property type="evidence" value="ECO:0007669"/>
    <property type="project" value="InterPro"/>
</dbReference>
<feature type="domain" description="Peptidase S9 prolyl oligopeptidase catalytic" evidence="8">
    <location>
        <begin position="499"/>
        <end position="694"/>
    </location>
</feature>
<evidence type="ECO:0000256" key="2">
    <source>
        <dbReference type="ARBA" id="ARBA00022825"/>
    </source>
</evidence>